<dbReference type="Gene3D" id="1.10.4040.10">
    <property type="entry name" value="Penicillinase repressor domain"/>
    <property type="match status" value="1"/>
</dbReference>
<evidence type="ECO:0000256" key="4">
    <source>
        <dbReference type="ARBA" id="ARBA00023163"/>
    </source>
</evidence>
<dbReference type="InterPro" id="IPR005650">
    <property type="entry name" value="BlaI_family"/>
</dbReference>
<keyword evidence="6" id="KW-1185">Reference proteome</keyword>
<organism evidence="5 6">
    <name type="scientific">Roseiconus nitratireducens</name>
    <dbReference type="NCBI Taxonomy" id="2605748"/>
    <lineage>
        <taxon>Bacteria</taxon>
        <taxon>Pseudomonadati</taxon>
        <taxon>Planctomycetota</taxon>
        <taxon>Planctomycetia</taxon>
        <taxon>Pirellulales</taxon>
        <taxon>Pirellulaceae</taxon>
        <taxon>Roseiconus</taxon>
    </lineage>
</organism>
<evidence type="ECO:0000313" key="6">
    <source>
        <dbReference type="Proteomes" id="UP000324479"/>
    </source>
</evidence>
<dbReference type="SUPFAM" id="SSF46785">
    <property type="entry name" value="Winged helix' DNA-binding domain"/>
    <property type="match status" value="1"/>
</dbReference>
<dbReference type="Proteomes" id="UP000324479">
    <property type="component" value="Unassembled WGS sequence"/>
</dbReference>
<dbReference type="Gene3D" id="1.10.10.10">
    <property type="entry name" value="Winged helix-like DNA-binding domain superfamily/Winged helix DNA-binding domain"/>
    <property type="match status" value="1"/>
</dbReference>
<comment type="similarity">
    <text evidence="1">Belongs to the BlaI transcriptional regulatory family.</text>
</comment>
<evidence type="ECO:0000313" key="5">
    <source>
        <dbReference type="EMBL" id="KAA5539468.1"/>
    </source>
</evidence>
<sequence>MQLSDAEWIVMNLIWDSQPTEASEVIAALGSENGWSGATVKTMLHRLVKKGALHTESVGKKYRYTAAVRRSDCVRRASRSFLERVFGGDAAPALLHLVRTSKLSDSELAELRELLDAKSSKNKESKE</sequence>
<evidence type="ECO:0000256" key="1">
    <source>
        <dbReference type="ARBA" id="ARBA00011046"/>
    </source>
</evidence>
<dbReference type="PIRSF" id="PIRSF019455">
    <property type="entry name" value="CopR_AtkY"/>
    <property type="match status" value="1"/>
</dbReference>
<keyword evidence="4" id="KW-0804">Transcription</keyword>
<evidence type="ECO:0000256" key="2">
    <source>
        <dbReference type="ARBA" id="ARBA00023015"/>
    </source>
</evidence>
<name>A0A5M6CW61_9BACT</name>
<evidence type="ECO:0000256" key="3">
    <source>
        <dbReference type="ARBA" id="ARBA00023125"/>
    </source>
</evidence>
<dbReference type="InterPro" id="IPR036390">
    <property type="entry name" value="WH_DNA-bd_sf"/>
</dbReference>
<dbReference type="InterPro" id="IPR036388">
    <property type="entry name" value="WH-like_DNA-bd_sf"/>
</dbReference>
<dbReference type="GO" id="GO:0045892">
    <property type="term" value="P:negative regulation of DNA-templated transcription"/>
    <property type="evidence" value="ECO:0007669"/>
    <property type="project" value="InterPro"/>
</dbReference>
<keyword evidence="2" id="KW-0805">Transcription regulation</keyword>
<dbReference type="GO" id="GO:0003677">
    <property type="term" value="F:DNA binding"/>
    <property type="evidence" value="ECO:0007669"/>
    <property type="project" value="UniProtKB-KW"/>
</dbReference>
<keyword evidence="3" id="KW-0238">DNA-binding</keyword>
<comment type="caution">
    <text evidence="5">The sequence shown here is derived from an EMBL/GenBank/DDBJ whole genome shotgun (WGS) entry which is preliminary data.</text>
</comment>
<protein>
    <submittedName>
        <fullName evidence="5">BlaI/MecI/CopY family transcriptional regulator</fullName>
    </submittedName>
</protein>
<dbReference type="AlphaFoldDB" id="A0A5M6CW61"/>
<gene>
    <name evidence="5" type="ORF">FYK55_24350</name>
</gene>
<accession>A0A5M6CW61</accession>
<dbReference type="EMBL" id="VWOX01000019">
    <property type="protein sequence ID" value="KAA5539468.1"/>
    <property type="molecule type" value="Genomic_DNA"/>
</dbReference>
<reference evidence="5 6" key="1">
    <citation type="submission" date="2019-08" db="EMBL/GenBank/DDBJ databases">
        <authorList>
            <person name="Dhanesh K."/>
            <person name="Kumar G."/>
            <person name="Sasikala C."/>
            <person name="Venkata Ramana C."/>
        </authorList>
    </citation>
    <scope>NUCLEOTIDE SEQUENCE [LARGE SCALE GENOMIC DNA]</scope>
    <source>
        <strain evidence="5 6">JC645</strain>
    </source>
</reference>
<proteinExistence type="inferred from homology"/>
<dbReference type="RefSeq" id="WP_150079242.1">
    <property type="nucleotide sequence ID" value="NZ_VWOX01000019.1"/>
</dbReference>
<dbReference type="Pfam" id="PF03965">
    <property type="entry name" value="Penicillinase_R"/>
    <property type="match status" value="1"/>
</dbReference>